<sequence length="479" mass="52262">MKVFGRWVAAGGQRAADWAWQVCGLGLLLALAALPMAVAAGEHPDPDSGLPEPRRVIQAGPEDYREAVARLQPGDWLQLAPGEYPRPLSLRRLQGTAEAPIVVSGPAEGDPAVLLGRPGANTVSLLDSAHIVVRHLTLDGQRHPIAGVVAEAHGNYAHDITLEHLRIRNYDRGQGNTGITNRVPAWNWVIRHNDIRDVGTGLYLGQSDGSAPFINGLIEHNHVARTRGYNMQIKHQNPRDTLPGMPVDPKETVIRYNVFDKSEGGSSGGRARPNLLLGHWPLEGPGSEDRYRVYGNLFYENPHERLFQGEGHVALYNNLFVNRQGDGLIFMPHNDLPREVLILNNTVVAGGFGIRLDRPHGDHTQQVAGNAVFADRPLRLPDGLASADENYTESLERAGEYLVAPLAALHELDLYPRDGALGRDEATQPAASGLPDVSLDFNARERTTDRWGAYGTDQPFNPGRRQGIGPALPDCAPCH</sequence>
<gene>
    <name evidence="2" type="ORF">DFR31_1601</name>
</gene>
<dbReference type="InterPro" id="IPR011050">
    <property type="entry name" value="Pectin_lyase_fold/virulence"/>
</dbReference>
<evidence type="ECO:0008006" key="4">
    <source>
        <dbReference type="Google" id="ProtNLM"/>
    </source>
</evidence>
<dbReference type="SUPFAM" id="SSF51126">
    <property type="entry name" value="Pectin lyase-like"/>
    <property type="match status" value="1"/>
</dbReference>
<name>A0A498CAR4_9GAMM</name>
<comment type="caution">
    <text evidence="2">The sequence shown here is derived from an EMBL/GenBank/DDBJ whole genome shotgun (WGS) entry which is preliminary data.</text>
</comment>
<dbReference type="AlphaFoldDB" id="A0A498CAR4"/>
<organism evidence="2 3">
    <name type="scientific">Alkalispirillum mobile</name>
    <dbReference type="NCBI Taxonomy" id="85925"/>
    <lineage>
        <taxon>Bacteria</taxon>
        <taxon>Pseudomonadati</taxon>
        <taxon>Pseudomonadota</taxon>
        <taxon>Gammaproteobacteria</taxon>
        <taxon>Chromatiales</taxon>
        <taxon>Ectothiorhodospiraceae</taxon>
        <taxon>Alkalispirillum</taxon>
    </lineage>
</organism>
<evidence type="ECO:0000256" key="1">
    <source>
        <dbReference type="SAM" id="MobiDB-lite"/>
    </source>
</evidence>
<dbReference type="InterPro" id="IPR012334">
    <property type="entry name" value="Pectin_lyas_fold"/>
</dbReference>
<dbReference type="Gene3D" id="2.160.20.10">
    <property type="entry name" value="Single-stranded right-handed beta-helix, Pectin lyase-like"/>
    <property type="match status" value="1"/>
</dbReference>
<keyword evidence="3" id="KW-1185">Reference proteome</keyword>
<evidence type="ECO:0000313" key="2">
    <source>
        <dbReference type="EMBL" id="RLK51656.1"/>
    </source>
</evidence>
<evidence type="ECO:0000313" key="3">
    <source>
        <dbReference type="Proteomes" id="UP000275461"/>
    </source>
</evidence>
<reference evidence="2 3" key="1">
    <citation type="submission" date="2018-10" db="EMBL/GenBank/DDBJ databases">
        <title>Genomic Encyclopedia of Type Strains, Phase IV (KMG-IV): sequencing the most valuable type-strain genomes for metagenomic binning, comparative biology and taxonomic classification.</title>
        <authorList>
            <person name="Goeker M."/>
        </authorList>
    </citation>
    <scope>NUCLEOTIDE SEQUENCE [LARGE SCALE GENOMIC DNA]</scope>
    <source>
        <strain evidence="2 3">DSM 12769</strain>
    </source>
</reference>
<dbReference type="SMART" id="SM00710">
    <property type="entry name" value="PbH1"/>
    <property type="match status" value="6"/>
</dbReference>
<dbReference type="Proteomes" id="UP000275461">
    <property type="component" value="Unassembled WGS sequence"/>
</dbReference>
<protein>
    <recommendedName>
        <fullName evidence="4">Parallel beta helix pectate lyase-like protein</fullName>
    </recommendedName>
</protein>
<dbReference type="EMBL" id="RCDA01000001">
    <property type="protein sequence ID" value="RLK51656.1"/>
    <property type="molecule type" value="Genomic_DNA"/>
</dbReference>
<proteinExistence type="predicted"/>
<dbReference type="InterPro" id="IPR006626">
    <property type="entry name" value="PbH1"/>
</dbReference>
<feature type="region of interest" description="Disordered" evidence="1">
    <location>
        <begin position="451"/>
        <end position="479"/>
    </location>
</feature>
<accession>A0A498CAR4</accession>